<dbReference type="InterPro" id="IPR001711">
    <property type="entry name" value="PLipase_C_Pinositol-sp_Y"/>
</dbReference>
<dbReference type="SMART" id="SM00149">
    <property type="entry name" value="PLCYc"/>
    <property type="match status" value="1"/>
</dbReference>
<evidence type="ECO:0000256" key="1">
    <source>
        <dbReference type="ARBA" id="ARBA00001195"/>
    </source>
</evidence>
<keyword evidence="2 7" id="KW-0378">Hydrolase</keyword>
<dbReference type="Gene3D" id="3.20.20.190">
    <property type="entry name" value="Phosphatidylinositol (PI) phosphodiesterase"/>
    <property type="match status" value="2"/>
</dbReference>
<feature type="domain" description="PI-PLC Y-box" evidence="9">
    <location>
        <begin position="446"/>
        <end position="559"/>
    </location>
</feature>
<dbReference type="HOGENOM" id="CLU_002738_3_0_1"/>
<evidence type="ECO:0000256" key="3">
    <source>
        <dbReference type="ARBA" id="ARBA00022963"/>
    </source>
</evidence>
<dbReference type="EC" id="3.1.4.11" evidence="7"/>
<evidence type="ECO:0000259" key="9">
    <source>
        <dbReference type="PROSITE" id="PS50008"/>
    </source>
</evidence>
<protein>
    <recommendedName>
        <fullName evidence="7">Phosphoinositide phospholipase C</fullName>
        <ecNumber evidence="7">3.1.4.11</ecNumber>
    </recommendedName>
</protein>
<dbReference type="InterPro" id="IPR035892">
    <property type="entry name" value="C2_domain_sf"/>
</dbReference>
<dbReference type="EMBL" id="KE145367">
    <property type="protein sequence ID" value="EPE29419.1"/>
    <property type="molecule type" value="Genomic_DNA"/>
</dbReference>
<dbReference type="PROSITE" id="PS50008">
    <property type="entry name" value="PIPLC_Y_DOMAIN"/>
    <property type="match status" value="1"/>
</dbReference>
<dbReference type="InterPro" id="IPR001192">
    <property type="entry name" value="PI-PLC_fam"/>
</dbReference>
<dbReference type="SUPFAM" id="SSF49562">
    <property type="entry name" value="C2 domain (Calcium/lipid-binding domain, CaLB)"/>
    <property type="match status" value="1"/>
</dbReference>
<dbReference type="GO" id="GO:0016042">
    <property type="term" value="P:lipid catabolic process"/>
    <property type="evidence" value="ECO:0007669"/>
    <property type="project" value="UniProtKB-KW"/>
</dbReference>
<evidence type="ECO:0000256" key="2">
    <source>
        <dbReference type="ARBA" id="ARBA00022801"/>
    </source>
</evidence>
<feature type="region of interest" description="Disordered" evidence="8">
    <location>
        <begin position="409"/>
        <end position="430"/>
    </location>
</feature>
<dbReference type="GO" id="GO:0004435">
    <property type="term" value="F:phosphatidylinositol-4,5-bisphosphate phospholipase C activity"/>
    <property type="evidence" value="ECO:0007669"/>
    <property type="project" value="UniProtKB-EC"/>
</dbReference>
<evidence type="ECO:0000256" key="4">
    <source>
        <dbReference type="ARBA" id="ARBA00023098"/>
    </source>
</evidence>
<evidence type="ECO:0000256" key="5">
    <source>
        <dbReference type="ARBA" id="ARBA00023224"/>
    </source>
</evidence>
<dbReference type="GeneID" id="19459637"/>
<reference evidence="10 11" key="1">
    <citation type="journal article" date="2013" name="BMC Genomics">
        <title>Genomics-driven discovery of the pneumocandin biosynthetic gene cluster in the fungus Glarea lozoyensis.</title>
        <authorList>
            <person name="Chen L."/>
            <person name="Yue Q."/>
            <person name="Zhang X."/>
            <person name="Xiang M."/>
            <person name="Wang C."/>
            <person name="Li S."/>
            <person name="Che Y."/>
            <person name="Ortiz-Lopez F.J."/>
            <person name="Bills G.F."/>
            <person name="Liu X."/>
            <person name="An Z."/>
        </authorList>
    </citation>
    <scope>NUCLEOTIDE SEQUENCE [LARGE SCALE GENOMIC DNA]</scope>
    <source>
        <strain evidence="11">ATCC 20868 / MF5171</strain>
    </source>
</reference>
<dbReference type="GO" id="GO:0051209">
    <property type="term" value="P:release of sequestered calcium ion into cytosol"/>
    <property type="evidence" value="ECO:0007669"/>
    <property type="project" value="TreeGrafter"/>
</dbReference>
<dbReference type="SMART" id="SM00239">
    <property type="entry name" value="C2"/>
    <property type="match status" value="1"/>
</dbReference>
<feature type="compositionally biased region" description="Basic and acidic residues" evidence="8">
    <location>
        <begin position="261"/>
        <end position="286"/>
    </location>
</feature>
<dbReference type="eggNOG" id="KOG0169">
    <property type="taxonomic scope" value="Eukaryota"/>
</dbReference>
<feature type="compositionally biased region" description="Polar residues" evidence="8">
    <location>
        <begin position="197"/>
        <end position="206"/>
    </location>
</feature>
<dbReference type="PROSITE" id="PS50007">
    <property type="entry name" value="PIPLC_X_DOMAIN"/>
    <property type="match status" value="1"/>
</dbReference>
<dbReference type="PANTHER" id="PTHR10336">
    <property type="entry name" value="PHOSPHOINOSITIDE-SPECIFIC PHOSPHOLIPASE C FAMILY PROTEIN"/>
    <property type="match status" value="1"/>
</dbReference>
<dbReference type="Proteomes" id="UP000016922">
    <property type="component" value="Unassembled WGS sequence"/>
</dbReference>
<dbReference type="GO" id="GO:0048015">
    <property type="term" value="P:phosphatidylinositol-mediated signaling"/>
    <property type="evidence" value="ECO:0007669"/>
    <property type="project" value="TreeGrafter"/>
</dbReference>
<dbReference type="OrthoDB" id="269822at2759"/>
<dbReference type="CDD" id="cd00275">
    <property type="entry name" value="C2_PLC_like"/>
    <property type="match status" value="1"/>
</dbReference>
<keyword evidence="5" id="KW-0807">Transducer</keyword>
<feature type="region of interest" description="Disordered" evidence="8">
    <location>
        <begin position="238"/>
        <end position="300"/>
    </location>
</feature>
<dbReference type="Pfam" id="PF00388">
    <property type="entry name" value="PI-PLC-X"/>
    <property type="match status" value="2"/>
</dbReference>
<evidence type="ECO:0000313" key="10">
    <source>
        <dbReference type="EMBL" id="EPE29419.1"/>
    </source>
</evidence>
<dbReference type="STRING" id="1116229.S3CWU2"/>
<feature type="region of interest" description="Disordered" evidence="8">
    <location>
        <begin position="180"/>
        <end position="224"/>
    </location>
</feature>
<dbReference type="Pfam" id="PF00387">
    <property type="entry name" value="PI-PLC-Y"/>
    <property type="match status" value="1"/>
</dbReference>
<feature type="compositionally biased region" description="Basic and acidic residues" evidence="8">
    <location>
        <begin position="240"/>
        <end position="253"/>
    </location>
</feature>
<evidence type="ECO:0000256" key="6">
    <source>
        <dbReference type="ARBA" id="ARBA00059664"/>
    </source>
</evidence>
<dbReference type="KEGG" id="glz:GLAREA_00579"/>
<dbReference type="RefSeq" id="XP_008083528.1">
    <property type="nucleotide sequence ID" value="XM_008085337.1"/>
</dbReference>
<dbReference type="InterPro" id="IPR000008">
    <property type="entry name" value="C2_dom"/>
</dbReference>
<dbReference type="InterPro" id="IPR000909">
    <property type="entry name" value="PLipase_C_PInositol-sp_X_dom"/>
</dbReference>
<feature type="region of interest" description="Disordered" evidence="8">
    <location>
        <begin position="609"/>
        <end position="640"/>
    </location>
</feature>
<name>S3CWU2_GLAL2</name>
<accession>S3CWU2</accession>
<dbReference type="SMART" id="SM00148">
    <property type="entry name" value="PLCXc"/>
    <property type="match status" value="1"/>
</dbReference>
<keyword evidence="4 7" id="KW-0443">Lipid metabolism</keyword>
<evidence type="ECO:0000256" key="8">
    <source>
        <dbReference type="SAM" id="MobiDB-lite"/>
    </source>
</evidence>
<dbReference type="InterPro" id="IPR017946">
    <property type="entry name" value="PLC-like_Pdiesterase_TIM-brl"/>
</dbReference>
<evidence type="ECO:0000256" key="7">
    <source>
        <dbReference type="RuleBase" id="RU361133"/>
    </source>
</evidence>
<dbReference type="PANTHER" id="PTHR10336:SF82">
    <property type="entry name" value="PHOSPHOINOSITIDE PHOSPHOLIPASE C"/>
    <property type="match status" value="1"/>
</dbReference>
<comment type="catalytic activity">
    <reaction evidence="1 7">
        <text>a 1,2-diacyl-sn-glycero-3-phospho-(1D-myo-inositol-4,5-bisphosphate) + H2O = 1D-myo-inositol 1,4,5-trisphosphate + a 1,2-diacyl-sn-glycerol + H(+)</text>
        <dbReference type="Rhea" id="RHEA:33179"/>
        <dbReference type="ChEBI" id="CHEBI:15377"/>
        <dbReference type="ChEBI" id="CHEBI:15378"/>
        <dbReference type="ChEBI" id="CHEBI:17815"/>
        <dbReference type="ChEBI" id="CHEBI:58456"/>
        <dbReference type="ChEBI" id="CHEBI:203600"/>
        <dbReference type="EC" id="3.1.4.11"/>
    </reaction>
</comment>
<dbReference type="PRINTS" id="PR00390">
    <property type="entry name" value="PHPHLIPASEC"/>
</dbReference>
<evidence type="ECO:0000313" key="11">
    <source>
        <dbReference type="Proteomes" id="UP000016922"/>
    </source>
</evidence>
<gene>
    <name evidence="10" type="ORF">GLAREA_00579</name>
</gene>
<dbReference type="AlphaFoldDB" id="S3CWU2"/>
<organism evidence="10 11">
    <name type="scientific">Glarea lozoyensis (strain ATCC 20868 / MF5171)</name>
    <dbReference type="NCBI Taxonomy" id="1116229"/>
    <lineage>
        <taxon>Eukaryota</taxon>
        <taxon>Fungi</taxon>
        <taxon>Dikarya</taxon>
        <taxon>Ascomycota</taxon>
        <taxon>Pezizomycotina</taxon>
        <taxon>Leotiomycetes</taxon>
        <taxon>Helotiales</taxon>
        <taxon>Helotiaceae</taxon>
        <taxon>Glarea</taxon>
    </lineage>
</organism>
<keyword evidence="11" id="KW-1185">Reference proteome</keyword>
<proteinExistence type="predicted"/>
<dbReference type="Gene3D" id="2.60.40.150">
    <property type="entry name" value="C2 domain"/>
    <property type="match status" value="1"/>
</dbReference>
<dbReference type="OMA" id="APCGFRE"/>
<keyword evidence="3 7" id="KW-0442">Lipid degradation</keyword>
<sequence>MPPGLLAPSGNQFSLHKLMAMSTMLSPTHNTHFRPLIQAGGGDAESDIPLHQLYLSHDVQEHLRRVYDGLRGKDANLSRDKFLVWLKEVQHHTIQNLDKDSYTFELFLEAIYYSYGLESIKHSNPAEKDLTRPISNYYISSSHNTYLMGNQLSSKSSTEAYKNVLIRGCRCIEIDVHNGELPEQKSPSPAPDGSRSPIKSSLQSPTKSEHKRHISGSTLSSRAAAALEKASEKYATAKQKLSEMSEKDKDKGKGVRKVKSREKEIEQENTKDREVSQEVASEEQRGRSSTLQTGHITERPVSVRSMRNGEPLVLHGWTLTAPVGFRAVCKSIRESAFLTSSLPIIVSLEVHADMEQQEKMVDIMMEEWAGYLIDEAHETCDPQERLPRLEELQNKILIKVKKAAPEKVDTSSTLSPSITKSDVDSYQSGSEDEKAIKKRAKICEKLSNLGIYTHSEHFKSFDTLSAKSPPHVFSIGENQIMDLHSTRKSDMFNHNRDYFMRAYPAGFRIDSSNLDPSVFWRKGIQMVALNWQKLDEGMMLNEGMFAGEHGWVLKPPGYRSDPAEPIQIKTLDLDIIVYAGQHIPLPSGTTAKSLHPYIKCELHIEKPEDSAISDDKPKVRESRAKEGDYKEKTDHLKGDHPDFGPEGVHLTFRDIPNVVEELSFVRFKVEDANYTKDELVAWACIRLDRLQQGYRFIHLFDVKGSMTPGMIFVKIDKRLRPSEY</sequence>
<dbReference type="FunFam" id="3.20.20.190:FF:000039">
    <property type="entry name" value="Phosphoinositide phospholipase C"/>
    <property type="match status" value="1"/>
</dbReference>
<feature type="compositionally biased region" description="Polar residues" evidence="8">
    <location>
        <begin position="410"/>
        <end position="429"/>
    </location>
</feature>
<comment type="function">
    <text evidence="6">The production of the second messenger molecules diacylglycerol (DAG) and inositol 1,4,5-trisphosphate (IP3) is mediated by activated phosphatidylinositol-specific phospholipase C enzymes.</text>
</comment>
<dbReference type="CDD" id="cd08598">
    <property type="entry name" value="PI-PLC1c_yeast"/>
    <property type="match status" value="1"/>
</dbReference>
<dbReference type="SUPFAM" id="SSF51695">
    <property type="entry name" value="PLC-like phosphodiesterases"/>
    <property type="match status" value="1"/>
</dbReference>